<evidence type="ECO:0000313" key="3">
    <source>
        <dbReference type="Proteomes" id="UP000285190"/>
    </source>
</evidence>
<accession>A0A418WW52</accession>
<keyword evidence="3" id="KW-1185">Reference proteome</keyword>
<dbReference type="RefSeq" id="WP_119743091.1">
    <property type="nucleotide sequence ID" value="NZ_QYUN01000003.1"/>
</dbReference>
<name>A0A418WW52_9BURK</name>
<reference evidence="2 3" key="1">
    <citation type="submission" date="2018-09" db="EMBL/GenBank/DDBJ databases">
        <authorList>
            <person name="Zhu H."/>
        </authorList>
    </citation>
    <scope>NUCLEOTIDE SEQUENCE [LARGE SCALE GENOMIC DNA]</scope>
    <source>
        <strain evidence="2 3">K2R10-39</strain>
    </source>
</reference>
<proteinExistence type="predicted"/>
<evidence type="ECO:0008006" key="4">
    <source>
        <dbReference type="Google" id="ProtNLM"/>
    </source>
</evidence>
<evidence type="ECO:0000256" key="1">
    <source>
        <dbReference type="SAM" id="SignalP"/>
    </source>
</evidence>
<comment type="caution">
    <text evidence="2">The sequence shown here is derived from an EMBL/GenBank/DDBJ whole genome shotgun (WGS) entry which is preliminary data.</text>
</comment>
<dbReference type="Proteomes" id="UP000285190">
    <property type="component" value="Unassembled WGS sequence"/>
</dbReference>
<dbReference type="AlphaFoldDB" id="A0A418WW52"/>
<keyword evidence="1" id="KW-0732">Signal</keyword>
<feature type="signal peptide" evidence="1">
    <location>
        <begin position="1"/>
        <end position="27"/>
    </location>
</feature>
<dbReference type="PROSITE" id="PS51257">
    <property type="entry name" value="PROKAR_LIPOPROTEIN"/>
    <property type="match status" value="1"/>
</dbReference>
<organism evidence="2 3">
    <name type="scientific">Noviherbaspirillum cavernae</name>
    <dbReference type="NCBI Taxonomy" id="2320862"/>
    <lineage>
        <taxon>Bacteria</taxon>
        <taxon>Pseudomonadati</taxon>
        <taxon>Pseudomonadota</taxon>
        <taxon>Betaproteobacteria</taxon>
        <taxon>Burkholderiales</taxon>
        <taxon>Oxalobacteraceae</taxon>
        <taxon>Noviherbaspirillum</taxon>
    </lineage>
</organism>
<dbReference type="EMBL" id="QYUN01000003">
    <property type="protein sequence ID" value="RJF96954.1"/>
    <property type="molecule type" value="Genomic_DNA"/>
</dbReference>
<dbReference type="OrthoDB" id="5401381at2"/>
<gene>
    <name evidence="2" type="ORF">D3870_21575</name>
</gene>
<sequence>MQGNSTKTQLAAAVSLVALLLSGCGSSGDSSTPAPSSKAAVTQISGTAATGAPFSGAAISIIDKTGAVVGQATSNSDGSYSVTLSAGAAAPFVIQAVRDDQTLISVVPDSATATVNITPITNLIASRLSTSGDPAKLAAELQANPGLLDPVKVNAKVDEIVALLKPLLDAVGATVNPLTGKFAADGTGTDRVLDSLSIRITPDSATTANIEVSIKQAGAEGEQPPVVQFTSATATPPTLPAVTASNLVPSGTAVLIADLMQRLTACFALPVGERTDTPDAAATAANVTAPACRSLFVDNDPATFKTNGKVIGYSGIGNGNHGSNINYAFTGIFRNGATGVLFDRGSYDFTRGNGDLVISYRNVDSLGGVQNQALVARLSTADNKLKITGNNYAYDGGVDAYMQLRTFINQPSSDYYSTGYNFSIPNNGLFEKVVVTSPKGEVLTLLPSIGANLLNLEKGGVSLGTSFYRVRSVYADSANSGNPANADTKLAFSATPMTDAELASYPQQSSWKFEYYLKSAPGVLAATQHYRTRARALTIAEFRTQGLANLTDEVIGELKADTAVSGVLNLPFVEGGPADLDWDVPAGALAPTTIKIFGRGPLINGVREMFDDSVAVNSSKRNAIIPCTKQTPADTHCTTSNGVTDFAAGGFLNGFMLNGRDPVGREISHFYATYKLVLP</sequence>
<protein>
    <recommendedName>
        <fullName evidence="4">Carboxypeptidase regulatory-like domain-containing protein</fullName>
    </recommendedName>
</protein>
<feature type="chain" id="PRO_5019210103" description="Carboxypeptidase regulatory-like domain-containing protein" evidence="1">
    <location>
        <begin position="28"/>
        <end position="679"/>
    </location>
</feature>
<evidence type="ECO:0000313" key="2">
    <source>
        <dbReference type="EMBL" id="RJF96954.1"/>
    </source>
</evidence>